<dbReference type="PANTHER" id="PTHR46865">
    <property type="entry name" value="OXIDOREDUCTASE-RELATED"/>
    <property type="match status" value="1"/>
</dbReference>
<keyword evidence="3" id="KW-1185">Reference proteome</keyword>
<dbReference type="Gene3D" id="3.30.9.10">
    <property type="entry name" value="D-Amino Acid Oxidase, subunit A, domain 2"/>
    <property type="match status" value="1"/>
</dbReference>
<dbReference type="InterPro" id="IPR036188">
    <property type="entry name" value="FAD/NAD-bd_sf"/>
</dbReference>
<dbReference type="Pfam" id="PF01494">
    <property type="entry name" value="FAD_binding_3"/>
    <property type="match status" value="1"/>
</dbReference>
<dbReference type="PRINTS" id="PR00420">
    <property type="entry name" value="RNGMNOXGNASE"/>
</dbReference>
<keyword evidence="2" id="KW-0560">Oxidoreductase</keyword>
<evidence type="ECO:0000259" key="1">
    <source>
        <dbReference type="Pfam" id="PF01494"/>
    </source>
</evidence>
<dbReference type="Proteomes" id="UP001589568">
    <property type="component" value="Unassembled WGS sequence"/>
</dbReference>
<reference evidence="2 3" key="1">
    <citation type="submission" date="2024-09" db="EMBL/GenBank/DDBJ databases">
        <authorList>
            <person name="Sun Q."/>
            <person name="Mori K."/>
        </authorList>
    </citation>
    <scope>NUCLEOTIDE SEQUENCE [LARGE SCALE GENOMIC DNA]</scope>
    <source>
        <strain evidence="2 3">JCM 3324</strain>
    </source>
</reference>
<evidence type="ECO:0000313" key="2">
    <source>
        <dbReference type="EMBL" id="MFB9475323.1"/>
    </source>
</evidence>
<comment type="caution">
    <text evidence="2">The sequence shown here is derived from an EMBL/GenBank/DDBJ whole genome shotgun (WGS) entry which is preliminary data.</text>
</comment>
<accession>A0ABV5NYC6</accession>
<sequence length="408" mass="44291">MTVRTVICGAGISGLALAHRLAAEGGEVVLVERAPGRRPQGYMIDFFGPGLEAVEAMGLLPAFERAAYHYEEGHLVGADGRPRATVLTKSFARGRLMSMMRPDIEAVLAEHLPAEVELHYDTALTGVTERPDGVSATLADGTVLDADLLVGADGIHSTVRRLVFGPEERYLRHLGLHTAAFTFDAPDVHAATEHAFRLTDSVDRQMGFYALRDGRVAAFTVHRSADPALPGDPRAEIRRAYAGLGWVTPRALEQCPPAEEIYYDQVAQIELPRWSSGRVVLLGDAAYAVSLIAGQGASLGIAGAYLLADRLVRVPSIEAAFADFERLWRPVVAERQRNARSLARWFLPATPADLRIRRLMLRLSRVPFVMDRLATLLTGKDVTLADVLRRAGDRPLGPVSGSVPLTPA</sequence>
<dbReference type="EMBL" id="JBHMCF010000041">
    <property type="protein sequence ID" value="MFB9475323.1"/>
    <property type="molecule type" value="Genomic_DNA"/>
</dbReference>
<dbReference type="GO" id="GO:0004497">
    <property type="term" value="F:monooxygenase activity"/>
    <property type="evidence" value="ECO:0007669"/>
    <property type="project" value="UniProtKB-KW"/>
</dbReference>
<evidence type="ECO:0000313" key="3">
    <source>
        <dbReference type="Proteomes" id="UP001589568"/>
    </source>
</evidence>
<dbReference type="InterPro" id="IPR002938">
    <property type="entry name" value="FAD-bd"/>
</dbReference>
<dbReference type="InterPro" id="IPR051704">
    <property type="entry name" value="FAD_aromatic-hydroxylase"/>
</dbReference>
<dbReference type="RefSeq" id="WP_379484700.1">
    <property type="nucleotide sequence ID" value="NZ_JBHMCF010000041.1"/>
</dbReference>
<dbReference type="SUPFAM" id="SSF51905">
    <property type="entry name" value="FAD/NAD(P)-binding domain"/>
    <property type="match status" value="1"/>
</dbReference>
<proteinExistence type="predicted"/>
<dbReference type="PANTHER" id="PTHR46865:SF8">
    <property type="entry name" value="POSSIBLE OXIDOREDUCTASE"/>
    <property type="match status" value="1"/>
</dbReference>
<organism evidence="2 3">
    <name type="scientific">Nonomuraea salmonea</name>
    <dbReference type="NCBI Taxonomy" id="46181"/>
    <lineage>
        <taxon>Bacteria</taxon>
        <taxon>Bacillati</taxon>
        <taxon>Actinomycetota</taxon>
        <taxon>Actinomycetes</taxon>
        <taxon>Streptosporangiales</taxon>
        <taxon>Streptosporangiaceae</taxon>
        <taxon>Nonomuraea</taxon>
    </lineage>
</organism>
<name>A0ABV5NYC6_9ACTN</name>
<gene>
    <name evidence="2" type="ORF">ACFFR3_38040</name>
</gene>
<keyword evidence="2" id="KW-0503">Monooxygenase</keyword>
<dbReference type="Gene3D" id="3.50.50.60">
    <property type="entry name" value="FAD/NAD(P)-binding domain"/>
    <property type="match status" value="1"/>
</dbReference>
<feature type="domain" description="FAD-binding" evidence="1">
    <location>
        <begin position="3"/>
        <end position="314"/>
    </location>
</feature>
<protein>
    <submittedName>
        <fullName evidence="2">FAD-dependent monooxygenase</fullName>
    </submittedName>
</protein>